<dbReference type="AlphaFoldDB" id="K3YFE6"/>
<dbReference type="EMBL" id="AGNK02004529">
    <property type="status" value="NOT_ANNOTATED_CDS"/>
    <property type="molecule type" value="Genomic_DNA"/>
</dbReference>
<dbReference type="Proteomes" id="UP000004995">
    <property type="component" value="Unassembled WGS sequence"/>
</dbReference>
<sequence length="36" mass="4121">MDGLSFCELANNVKHYELNFECICNNCGLMRLLRGV</sequence>
<dbReference type="Gramene" id="KQK99251">
    <property type="protein sequence ID" value="KQK99251"/>
    <property type="gene ID" value="SETIT_012964mg"/>
</dbReference>
<dbReference type="HOGENOM" id="CLU_3360615_0_0_1"/>
<dbReference type="InParanoid" id="K3YFE6"/>
<dbReference type="EnsemblPlants" id="KQK99251">
    <property type="protein sequence ID" value="KQK99251"/>
    <property type="gene ID" value="SETIT_012964mg"/>
</dbReference>
<name>K3YFE6_SETIT</name>
<keyword evidence="2" id="KW-1185">Reference proteome</keyword>
<evidence type="ECO:0000313" key="2">
    <source>
        <dbReference type="Proteomes" id="UP000004995"/>
    </source>
</evidence>
<proteinExistence type="predicted"/>
<accession>K3YFE6</accession>
<reference evidence="1" key="2">
    <citation type="submission" date="2018-08" db="UniProtKB">
        <authorList>
            <consortium name="EnsemblPlants"/>
        </authorList>
    </citation>
    <scope>IDENTIFICATION</scope>
    <source>
        <strain evidence="1">Yugu1</strain>
    </source>
</reference>
<evidence type="ECO:0000313" key="1">
    <source>
        <dbReference type="EnsemblPlants" id="KQK99251"/>
    </source>
</evidence>
<reference evidence="2" key="1">
    <citation type="journal article" date="2012" name="Nat. Biotechnol.">
        <title>Reference genome sequence of the model plant Setaria.</title>
        <authorList>
            <person name="Bennetzen J.L."/>
            <person name="Schmutz J."/>
            <person name="Wang H."/>
            <person name="Percifield R."/>
            <person name="Hawkins J."/>
            <person name="Pontaroli A.C."/>
            <person name="Estep M."/>
            <person name="Feng L."/>
            <person name="Vaughn J.N."/>
            <person name="Grimwood J."/>
            <person name="Jenkins J."/>
            <person name="Barry K."/>
            <person name="Lindquist E."/>
            <person name="Hellsten U."/>
            <person name="Deshpande S."/>
            <person name="Wang X."/>
            <person name="Wu X."/>
            <person name="Mitros T."/>
            <person name="Triplett J."/>
            <person name="Yang X."/>
            <person name="Ye C.Y."/>
            <person name="Mauro-Herrera M."/>
            <person name="Wang L."/>
            <person name="Li P."/>
            <person name="Sharma M."/>
            <person name="Sharma R."/>
            <person name="Ronald P.C."/>
            <person name="Panaud O."/>
            <person name="Kellogg E.A."/>
            <person name="Brutnell T.P."/>
            <person name="Doust A.N."/>
            <person name="Tuskan G.A."/>
            <person name="Rokhsar D."/>
            <person name="Devos K.M."/>
        </authorList>
    </citation>
    <scope>NUCLEOTIDE SEQUENCE [LARGE SCALE GENOMIC DNA]</scope>
    <source>
        <strain evidence="2">cv. Yugu1</strain>
    </source>
</reference>
<organism evidence="1 2">
    <name type="scientific">Setaria italica</name>
    <name type="common">Foxtail millet</name>
    <name type="synonym">Panicum italicum</name>
    <dbReference type="NCBI Taxonomy" id="4555"/>
    <lineage>
        <taxon>Eukaryota</taxon>
        <taxon>Viridiplantae</taxon>
        <taxon>Streptophyta</taxon>
        <taxon>Embryophyta</taxon>
        <taxon>Tracheophyta</taxon>
        <taxon>Spermatophyta</taxon>
        <taxon>Magnoliopsida</taxon>
        <taxon>Liliopsida</taxon>
        <taxon>Poales</taxon>
        <taxon>Poaceae</taxon>
        <taxon>PACMAD clade</taxon>
        <taxon>Panicoideae</taxon>
        <taxon>Panicodae</taxon>
        <taxon>Paniceae</taxon>
        <taxon>Cenchrinae</taxon>
        <taxon>Setaria</taxon>
    </lineage>
</organism>
<protein>
    <submittedName>
        <fullName evidence="1">Uncharacterized protein</fullName>
    </submittedName>
</protein>